<proteinExistence type="predicted"/>
<keyword evidence="1" id="KW-0732">Signal</keyword>
<keyword evidence="3" id="KW-1185">Reference proteome</keyword>
<evidence type="ECO:0000313" key="3">
    <source>
        <dbReference type="Proteomes" id="UP000032427"/>
    </source>
</evidence>
<reference evidence="3" key="1">
    <citation type="submission" date="2014-09" db="EMBL/GenBank/DDBJ databases">
        <authorList>
            <person name="Hjerde E."/>
        </authorList>
    </citation>
    <scope>NUCLEOTIDE SEQUENCE [LARGE SCALE GENOMIC DNA]</scope>
    <source>
        <strain evidence="3">06/09/139</strain>
    </source>
</reference>
<dbReference type="PATRIC" id="fig|80852.17.peg.1271"/>
<protein>
    <submittedName>
        <fullName evidence="2">Putative exported protein</fullName>
    </submittedName>
</protein>
<dbReference type="Proteomes" id="UP000032427">
    <property type="component" value="Chromosome 1"/>
</dbReference>
<sequence length="112" mass="12332">MKVKFFLIALLLSHTTLASETLPLAALGGLKNAPEIGTIYRIDDAAYGAKPVQLRCISKGLYFDFSACELEANISNLFLDMTPDNFTGRNVSGMEIKFTGIKHGQLFFELLN</sequence>
<dbReference type="HOGENOM" id="CLU_2140581_0_0_6"/>
<feature type="signal peptide" evidence="1">
    <location>
        <begin position="1"/>
        <end position="18"/>
    </location>
</feature>
<evidence type="ECO:0000256" key="1">
    <source>
        <dbReference type="SAM" id="SignalP"/>
    </source>
</evidence>
<name>A0A090ISL5_9GAMM</name>
<accession>A0A090ISL5</accession>
<dbReference type="EMBL" id="LN554846">
    <property type="protein sequence ID" value="CED71320.1"/>
    <property type="molecule type" value="Genomic_DNA"/>
</dbReference>
<evidence type="ECO:0000313" key="2">
    <source>
        <dbReference type="EMBL" id="CED71320.1"/>
    </source>
</evidence>
<dbReference type="KEGG" id="awd:AWOD_I_1236"/>
<dbReference type="OrthoDB" id="5918408at2"/>
<gene>
    <name evidence="2" type="ORF">AWOD_I_1236</name>
</gene>
<dbReference type="AlphaFoldDB" id="A0A090ISL5"/>
<organism evidence="2 3">
    <name type="scientific">Aliivibrio wodanis</name>
    <dbReference type="NCBI Taxonomy" id="80852"/>
    <lineage>
        <taxon>Bacteria</taxon>
        <taxon>Pseudomonadati</taxon>
        <taxon>Pseudomonadota</taxon>
        <taxon>Gammaproteobacteria</taxon>
        <taxon>Vibrionales</taxon>
        <taxon>Vibrionaceae</taxon>
        <taxon>Aliivibrio</taxon>
    </lineage>
</organism>
<dbReference type="GeneID" id="28540800"/>
<feature type="chain" id="PRO_5001857663" evidence="1">
    <location>
        <begin position="19"/>
        <end position="112"/>
    </location>
</feature>